<dbReference type="AlphaFoldDB" id="A0A1H6F9B1"/>
<dbReference type="EMBL" id="FMSV02000399">
    <property type="protein sequence ID" value="SEH05879.1"/>
    <property type="molecule type" value="Genomic_DNA"/>
</dbReference>
<dbReference type="GO" id="GO:0005886">
    <property type="term" value="C:plasma membrane"/>
    <property type="evidence" value="ECO:0007669"/>
    <property type="project" value="UniProtKB-SubCell"/>
</dbReference>
<keyword evidence="2" id="KW-1003">Cell membrane</keyword>
<keyword evidence="4 6" id="KW-1133">Transmembrane helix</keyword>
<evidence type="ECO:0000256" key="1">
    <source>
        <dbReference type="ARBA" id="ARBA00004651"/>
    </source>
</evidence>
<name>A0A1H6F9B1_9GAMM</name>
<gene>
    <name evidence="7" type="ORF">MBHS_01734</name>
</gene>
<evidence type="ECO:0000256" key="2">
    <source>
        <dbReference type="ARBA" id="ARBA00022475"/>
    </source>
</evidence>
<evidence type="ECO:0000256" key="5">
    <source>
        <dbReference type="ARBA" id="ARBA00023136"/>
    </source>
</evidence>
<sequence>MMKHAEKTWLLLVSLTLVGTWLAETGNAGWPLTLIVVFLIGFKSTVVIDHYMEMRFANRRIRFTLLLFISLTVLMVIISYGWGDGLKDLTTIY</sequence>
<evidence type="ECO:0000256" key="4">
    <source>
        <dbReference type="ARBA" id="ARBA00022989"/>
    </source>
</evidence>
<comment type="subcellular location">
    <subcellularLocation>
        <location evidence="1">Cell membrane</location>
        <topology evidence="1">Multi-pass membrane protein</topology>
    </subcellularLocation>
</comment>
<dbReference type="OrthoDB" id="6227821at2"/>
<evidence type="ECO:0008006" key="9">
    <source>
        <dbReference type="Google" id="ProtNLM"/>
    </source>
</evidence>
<accession>A0A1H6F9B1</accession>
<proteinExistence type="predicted"/>
<evidence type="ECO:0000313" key="7">
    <source>
        <dbReference type="EMBL" id="SEH05879.1"/>
    </source>
</evidence>
<dbReference type="Proteomes" id="UP000236724">
    <property type="component" value="Unassembled WGS sequence"/>
</dbReference>
<evidence type="ECO:0000313" key="8">
    <source>
        <dbReference type="Proteomes" id="UP000236724"/>
    </source>
</evidence>
<reference evidence="7 8" key="1">
    <citation type="submission" date="2016-10" db="EMBL/GenBank/DDBJ databases">
        <authorList>
            <person name="de Groot N.N."/>
        </authorList>
    </citation>
    <scope>NUCLEOTIDE SEQUENCE [LARGE SCALE GENOMIC DNA]</scope>
    <source>
        <strain evidence="7">MBHS1</strain>
    </source>
</reference>
<dbReference type="InterPro" id="IPR005171">
    <property type="entry name" value="Cyt_c_oxidase_su4_prok"/>
</dbReference>
<keyword evidence="5 6" id="KW-0472">Membrane</keyword>
<keyword evidence="8" id="KW-1185">Reference proteome</keyword>
<evidence type="ECO:0000256" key="6">
    <source>
        <dbReference type="SAM" id="Phobius"/>
    </source>
</evidence>
<dbReference type="RefSeq" id="WP_103919735.1">
    <property type="nucleotide sequence ID" value="NZ_JAUCGJ010000052.1"/>
</dbReference>
<feature type="transmembrane region" description="Helical" evidence="6">
    <location>
        <begin position="63"/>
        <end position="83"/>
    </location>
</feature>
<dbReference type="Pfam" id="PF03626">
    <property type="entry name" value="COX4_pro"/>
    <property type="match status" value="1"/>
</dbReference>
<protein>
    <recommendedName>
        <fullName evidence="9">Prokaryotic Cytochrome C oxidase subunit IV</fullName>
    </recommendedName>
</protein>
<organism evidence="7 8">
    <name type="scientific">Candidatus Venteria ishoeyi</name>
    <dbReference type="NCBI Taxonomy" id="1899563"/>
    <lineage>
        <taxon>Bacteria</taxon>
        <taxon>Pseudomonadati</taxon>
        <taxon>Pseudomonadota</taxon>
        <taxon>Gammaproteobacteria</taxon>
        <taxon>Thiotrichales</taxon>
        <taxon>Thiotrichaceae</taxon>
        <taxon>Venteria</taxon>
    </lineage>
</organism>
<keyword evidence="3 6" id="KW-0812">Transmembrane</keyword>
<evidence type="ECO:0000256" key="3">
    <source>
        <dbReference type="ARBA" id="ARBA00022692"/>
    </source>
</evidence>